<feature type="region of interest" description="Disordered" evidence="3">
    <location>
        <begin position="237"/>
        <end position="385"/>
    </location>
</feature>
<dbReference type="InterPro" id="IPR000980">
    <property type="entry name" value="SH2"/>
</dbReference>
<dbReference type="PANTHER" id="PTHR10155:SF0">
    <property type="entry name" value="SUPPRESSOR OF CYTOKINE SIGNALING AT 36E, ISOFORM D"/>
    <property type="match status" value="1"/>
</dbReference>
<dbReference type="Gene3D" id="3.30.505.10">
    <property type="entry name" value="SH2 domain"/>
    <property type="match status" value="1"/>
</dbReference>
<keyword evidence="6" id="KW-1185">Reference proteome</keyword>
<dbReference type="Pfam" id="PF00017">
    <property type="entry name" value="SH2"/>
    <property type="match status" value="1"/>
</dbReference>
<name>A0ABY7FN53_MYAAR</name>
<proteinExistence type="predicted"/>
<evidence type="ECO:0000256" key="3">
    <source>
        <dbReference type="SAM" id="MobiDB-lite"/>
    </source>
</evidence>
<feature type="compositionally biased region" description="Low complexity" evidence="3">
    <location>
        <begin position="263"/>
        <end position="281"/>
    </location>
</feature>
<accession>A0ABY7FN53</accession>
<feature type="region of interest" description="Disordered" evidence="3">
    <location>
        <begin position="101"/>
        <end position="167"/>
    </location>
</feature>
<evidence type="ECO:0000313" key="6">
    <source>
        <dbReference type="Proteomes" id="UP001164746"/>
    </source>
</evidence>
<dbReference type="InterPro" id="IPR036860">
    <property type="entry name" value="SH2_dom_sf"/>
</dbReference>
<feature type="compositionally biased region" description="Basic and acidic residues" evidence="3">
    <location>
        <begin position="152"/>
        <end position="167"/>
    </location>
</feature>
<feature type="compositionally biased region" description="Polar residues" evidence="3">
    <location>
        <begin position="326"/>
        <end position="355"/>
    </location>
</feature>
<dbReference type="EMBL" id="CP111023">
    <property type="protein sequence ID" value="WAR22161.1"/>
    <property type="molecule type" value="Genomic_DNA"/>
</dbReference>
<reference evidence="5" key="1">
    <citation type="submission" date="2022-11" db="EMBL/GenBank/DDBJ databases">
        <title>Centuries of genome instability and evolution in soft-shell clam transmissible cancer (bioRxiv).</title>
        <authorList>
            <person name="Hart S.F.M."/>
            <person name="Yonemitsu M.A."/>
            <person name="Giersch R.M."/>
            <person name="Beal B.F."/>
            <person name="Arriagada G."/>
            <person name="Davis B.W."/>
            <person name="Ostrander E.A."/>
            <person name="Goff S.P."/>
            <person name="Metzger M.J."/>
        </authorList>
    </citation>
    <scope>NUCLEOTIDE SEQUENCE</scope>
    <source>
        <strain evidence="5">MELC-2E11</strain>
        <tissue evidence="5">Siphon/mantle</tissue>
    </source>
</reference>
<dbReference type="PROSITE" id="PS50001">
    <property type="entry name" value="SH2"/>
    <property type="match status" value="1"/>
</dbReference>
<gene>
    <name evidence="5" type="ORF">MAR_016135</name>
</gene>
<evidence type="ECO:0000259" key="4">
    <source>
        <dbReference type="PROSITE" id="PS50001"/>
    </source>
</evidence>
<feature type="compositionally biased region" description="Polar residues" evidence="3">
    <location>
        <begin position="125"/>
        <end position="137"/>
    </location>
</feature>
<evidence type="ECO:0000256" key="2">
    <source>
        <dbReference type="PROSITE-ProRule" id="PRU00191"/>
    </source>
</evidence>
<sequence>MEAVRREMEVSYSSDGPPGLNIPVDKPTEQTLVKQPYSVDGEQIYSKYVQIGDNNVMLICEPRERTEKTVCRQEGSRNIMINMRVSTNFYQLIGHVRQTKETKRKSKLGSGWRQSGTHNEARRSAVSNSTVSSQGSVMSWVDNSRYPVSEEPQPRHAQEHEDDRYDNNRISNRVGAGCSNRLEDLAVAGATGRRSPVENTDYVEAQECPYHVLSIDQSEDRLSIHFTRRRDEVEEVQVDEDVTVNGRPLPVLIPPVPPRGDRMSTGSSGSMDSGSSGAMSSTEKKQPCSPPIRETPPLPPRRYYSEPGSPQPASATDRLPPPSPHLQFQAQTSQTDSGCPATNSQRTLTNASSGPKPSVEIMGNPALSPPPRPPGSTSDRGSDTLISCNWYHGPITKDEAKKRLDNQKPGSFLVRDAARSNEQDGDSCHCYTLEFVDDNYSPKKLMIMKTKGEYHFKEFRHKTFQHVEQLVQRVINSGLEIKDGSSLSWKTITVRPVARTNPPP</sequence>
<dbReference type="SUPFAM" id="SSF55550">
    <property type="entry name" value="SH2 domain"/>
    <property type="match status" value="1"/>
</dbReference>
<dbReference type="SMART" id="SM00252">
    <property type="entry name" value="SH2"/>
    <property type="match status" value="1"/>
</dbReference>
<evidence type="ECO:0000256" key="1">
    <source>
        <dbReference type="ARBA" id="ARBA00022999"/>
    </source>
</evidence>
<feature type="compositionally biased region" description="Pro residues" evidence="3">
    <location>
        <begin position="288"/>
        <end position="300"/>
    </location>
</feature>
<keyword evidence="1 2" id="KW-0727">SH2 domain</keyword>
<dbReference type="PANTHER" id="PTHR10155">
    <property type="entry name" value="PHOSPHATIDYLINOSITOL 3-KINASE REGULATORY SUBUNIT"/>
    <property type="match status" value="1"/>
</dbReference>
<protein>
    <recommendedName>
        <fullName evidence="4">SH2 domain-containing protein</fullName>
    </recommendedName>
</protein>
<dbReference type="Proteomes" id="UP001164746">
    <property type="component" value="Chromosome 12"/>
</dbReference>
<dbReference type="CDD" id="cd00173">
    <property type="entry name" value="SH2"/>
    <property type="match status" value="1"/>
</dbReference>
<feature type="domain" description="SH2" evidence="4">
    <location>
        <begin position="390"/>
        <end position="497"/>
    </location>
</feature>
<organism evidence="5 6">
    <name type="scientific">Mya arenaria</name>
    <name type="common">Soft-shell clam</name>
    <dbReference type="NCBI Taxonomy" id="6604"/>
    <lineage>
        <taxon>Eukaryota</taxon>
        <taxon>Metazoa</taxon>
        <taxon>Spiralia</taxon>
        <taxon>Lophotrochozoa</taxon>
        <taxon>Mollusca</taxon>
        <taxon>Bivalvia</taxon>
        <taxon>Autobranchia</taxon>
        <taxon>Heteroconchia</taxon>
        <taxon>Euheterodonta</taxon>
        <taxon>Imparidentia</taxon>
        <taxon>Neoheterodontei</taxon>
        <taxon>Myida</taxon>
        <taxon>Myoidea</taxon>
        <taxon>Myidae</taxon>
        <taxon>Mya</taxon>
    </lineage>
</organism>
<evidence type="ECO:0000313" key="5">
    <source>
        <dbReference type="EMBL" id="WAR22161.1"/>
    </source>
</evidence>